<proteinExistence type="predicted"/>
<keyword evidence="2" id="KW-1185">Reference proteome</keyword>
<comment type="caution">
    <text evidence="1">The sequence shown here is derived from an EMBL/GenBank/DDBJ whole genome shotgun (WGS) entry which is preliminary data.</text>
</comment>
<accession>A0ACC2W599</accession>
<sequence length="683" mass="77184">MGSKAQTAKRASESHSNGKSKKAKTAEKPVEPESEEESSVLEESSSEDDLDDVESEEESDELDNSDDQDDSEDKADNSNDDLDEEDRQNGDNDEDEESSEVDPNKKSSKEQHAEQRKLLAERKMQRKSGAEVQQIKSLWEKLRVKKPAPPKEVREKLTNEIWNLAQDIVLDLVMKHDASRVVQTLVKYASKERRDVIVKSLEGNYYQLATSSYGKYLLVKLLHYGSKESRALIVNELHGKLRKLMRHKEGAYVVEDLYVLYSTNEQKQQMIREFWGSEYAVFRDSGKGKTILDVVNELAEKRQLIMTNLIGTITAAVDKGSTGFQILHAAMKDYISVLVSDVEKYDSDIRTFIDLLAEQFAELVHTQEGCEVAASLIALANAKERKVIIKSLKAHGKELVKNEYGNIVLITLFMSVDDTVLLHKAFTAELINEEDIASLLGDKFARRPFLYLLKGLDGRYFSPLVQKDLKKYEALAYEKTSKKPQEQRRMELSEKALPLLYSTILATVDSGSFDSILSSNMAAQTMTEIILTTSENDEINTNLRPKLIDAIFAACVEGDILEDYHLINKVPFISRSLKALIQGNEFKWDNEKKKLTTNKDCVKISGVGPELATRIVEHVLANDALVDWSRGQGSFVLVSSYEVLQQLKDSKFKDLKASLKKVRKQLVEDRDNKGAQLLVKLIN</sequence>
<reference evidence="1" key="1">
    <citation type="submission" date="2023-04" db="EMBL/GenBank/DDBJ databases">
        <title>Draft Genome sequencing of Naganishia species isolated from polar environments using Oxford Nanopore Technology.</title>
        <authorList>
            <person name="Leo P."/>
            <person name="Venkateswaran K."/>
        </authorList>
    </citation>
    <scope>NUCLEOTIDE SEQUENCE</scope>
    <source>
        <strain evidence="1">MNA-CCFEE 5261</strain>
    </source>
</reference>
<protein>
    <submittedName>
        <fullName evidence="1">Uncharacterized protein</fullName>
    </submittedName>
</protein>
<organism evidence="1 2">
    <name type="scientific">Naganishia cerealis</name>
    <dbReference type="NCBI Taxonomy" id="610337"/>
    <lineage>
        <taxon>Eukaryota</taxon>
        <taxon>Fungi</taxon>
        <taxon>Dikarya</taxon>
        <taxon>Basidiomycota</taxon>
        <taxon>Agaricomycotina</taxon>
        <taxon>Tremellomycetes</taxon>
        <taxon>Filobasidiales</taxon>
        <taxon>Filobasidiaceae</taxon>
        <taxon>Naganishia</taxon>
    </lineage>
</organism>
<dbReference type="Proteomes" id="UP001241377">
    <property type="component" value="Unassembled WGS sequence"/>
</dbReference>
<dbReference type="EMBL" id="JASBWR010000030">
    <property type="protein sequence ID" value="KAJ9106505.1"/>
    <property type="molecule type" value="Genomic_DNA"/>
</dbReference>
<evidence type="ECO:0000313" key="1">
    <source>
        <dbReference type="EMBL" id="KAJ9106505.1"/>
    </source>
</evidence>
<evidence type="ECO:0000313" key="2">
    <source>
        <dbReference type="Proteomes" id="UP001241377"/>
    </source>
</evidence>
<name>A0ACC2W599_9TREE</name>
<gene>
    <name evidence="1" type="ORF">QFC19_003235</name>
</gene>